<evidence type="ECO:0000313" key="2">
    <source>
        <dbReference type="EMBL" id="CAG8891154.1"/>
    </source>
</evidence>
<evidence type="ECO:0000256" key="1">
    <source>
        <dbReference type="SAM" id="MobiDB-lite"/>
    </source>
</evidence>
<name>A0A9W4KAT9_9EURO</name>
<comment type="caution">
    <text evidence="2">The sequence shown here is derived from an EMBL/GenBank/DDBJ whole genome shotgun (WGS) entry which is preliminary data.</text>
</comment>
<feature type="region of interest" description="Disordered" evidence="1">
    <location>
        <begin position="1"/>
        <end position="41"/>
    </location>
</feature>
<dbReference type="OrthoDB" id="2590011at2759"/>
<evidence type="ECO:0000313" key="3">
    <source>
        <dbReference type="Proteomes" id="UP001154252"/>
    </source>
</evidence>
<organism evidence="2 3">
    <name type="scientific">Penicillium egyptiacum</name>
    <dbReference type="NCBI Taxonomy" id="1303716"/>
    <lineage>
        <taxon>Eukaryota</taxon>
        <taxon>Fungi</taxon>
        <taxon>Dikarya</taxon>
        <taxon>Ascomycota</taxon>
        <taxon>Pezizomycotina</taxon>
        <taxon>Eurotiomycetes</taxon>
        <taxon>Eurotiomycetidae</taxon>
        <taxon>Eurotiales</taxon>
        <taxon>Aspergillaceae</taxon>
        <taxon>Penicillium</taxon>
    </lineage>
</organism>
<gene>
    <name evidence="2" type="ORF">PEGY_LOCUS2787</name>
</gene>
<keyword evidence="3" id="KW-1185">Reference proteome</keyword>
<proteinExistence type="predicted"/>
<dbReference type="EMBL" id="CAJVRC010000843">
    <property type="protein sequence ID" value="CAG8891154.1"/>
    <property type="molecule type" value="Genomic_DNA"/>
</dbReference>
<accession>A0A9W4KAT9</accession>
<dbReference type="Proteomes" id="UP001154252">
    <property type="component" value="Unassembled WGS sequence"/>
</dbReference>
<sequence length="165" mass="18619">MGQKGPPSISNPSSLRVVAGRPGNNSDSNKKKRNGTENFKDDIDKDLDELSEEEWFQTGVDFVLSLERPCLSHISSAQPSGHAVSMQGTLLQLAPPTLDSDSRWQVSAEVFQKLFEMADKLDLNGYITPVQAWNRIRDHENFPRLTRERLKALENSMRIHIKCRG</sequence>
<protein>
    <submittedName>
        <fullName evidence="2">Uncharacterized protein</fullName>
    </submittedName>
</protein>
<reference evidence="2" key="1">
    <citation type="submission" date="2021-07" db="EMBL/GenBank/DDBJ databases">
        <authorList>
            <person name="Branca A.L. A."/>
        </authorList>
    </citation>
    <scope>NUCLEOTIDE SEQUENCE</scope>
</reference>
<dbReference type="AlphaFoldDB" id="A0A9W4KAT9"/>